<organism evidence="3 4">
    <name type="scientific">Scytonema hofmannii PCC 7110</name>
    <dbReference type="NCBI Taxonomy" id="128403"/>
    <lineage>
        <taxon>Bacteria</taxon>
        <taxon>Bacillati</taxon>
        <taxon>Cyanobacteriota</taxon>
        <taxon>Cyanophyceae</taxon>
        <taxon>Nostocales</taxon>
        <taxon>Scytonemataceae</taxon>
        <taxon>Scytonema</taxon>
    </lineage>
</organism>
<sequence>MKVYVVNKHGRPLMPTTPRKARLLLNVGKANIYCREPFTIQLIYGSSGYTQRGDLGIDAGYQNIGYSVVNEKEELIGGEVQMLRGMSERLTERKKYRQQRRNRRRHRASRLNNRKCKEGWLSPSTQHKLDTHHKIIDLVKSVVPVKEVVVEVASFDIQKIKDGTIEGVGYQQGEQYDFDNLREYILHRDGHKCQNPNCKNKSCAPILQVHHIGFWKEDRTDRPANLITLCDKCHTPKNHKKNGFLFGWEPKLNSFKGETFMSTVRWRLTLEGEYRVTYGYITKGVRRDFNIEKSHHNDAFVIAGGTTQRRTEPLMLEQIRRNKRSMEQFYDAKYIDSRDGSIKSGSELSSGRRTRNKQKNGENLRLYRKQKTSDGQRRIKKQRYRYQPKDFVQFEGKIYEVIGMQNLGTGVKLKNYPGIKNKVVNVGKVKSIKRRSGLRTKL</sequence>
<reference evidence="3 4" key="1">
    <citation type="journal article" date="2013" name="Genome Biol. Evol.">
        <title>Genomes of Stigonematalean cyanobacteria (subsection V) and the evolution of oxygenic photosynthesis from prokaryotes to plastids.</title>
        <authorList>
            <person name="Dagan T."/>
            <person name="Roettger M."/>
            <person name="Stucken K."/>
            <person name="Landan G."/>
            <person name="Koch R."/>
            <person name="Major P."/>
            <person name="Gould S.B."/>
            <person name="Goremykin V.V."/>
            <person name="Rippka R."/>
            <person name="Tandeau de Marsac N."/>
            <person name="Gugger M."/>
            <person name="Lockhart P.J."/>
            <person name="Allen J.F."/>
            <person name="Brune I."/>
            <person name="Maus I."/>
            <person name="Puhler A."/>
            <person name="Martin W.F."/>
        </authorList>
    </citation>
    <scope>NUCLEOTIDE SEQUENCE [LARGE SCALE GENOMIC DNA]</scope>
    <source>
        <strain evidence="3 4">PCC 7110</strain>
    </source>
</reference>
<comment type="caution">
    <text evidence="3">The sequence shown here is derived from an EMBL/GenBank/DDBJ whole genome shotgun (WGS) entry which is preliminary data.</text>
</comment>
<dbReference type="Gene3D" id="1.10.30.50">
    <property type="match status" value="1"/>
</dbReference>
<dbReference type="CDD" id="cd00085">
    <property type="entry name" value="HNHc"/>
    <property type="match status" value="1"/>
</dbReference>
<dbReference type="GO" id="GO:0004519">
    <property type="term" value="F:endonuclease activity"/>
    <property type="evidence" value="ECO:0007669"/>
    <property type="project" value="InterPro"/>
</dbReference>
<dbReference type="EMBL" id="ANNX02000035">
    <property type="protein sequence ID" value="KYC39182.1"/>
    <property type="molecule type" value="Genomic_DNA"/>
</dbReference>
<dbReference type="RefSeq" id="WP_017740444.1">
    <property type="nucleotide sequence ID" value="NZ_KQ976354.1"/>
</dbReference>
<dbReference type="OrthoDB" id="9802901at2"/>
<keyword evidence="4" id="KW-1185">Reference proteome</keyword>
<dbReference type="InterPro" id="IPR047693">
    <property type="entry name" value="RNA-guided_IscB-like"/>
</dbReference>
<name>A0A139X3I3_9CYAN</name>
<dbReference type="AlphaFoldDB" id="A0A139X3I3"/>
<dbReference type="InterPro" id="IPR003615">
    <property type="entry name" value="HNH_nuc"/>
</dbReference>
<dbReference type="GO" id="GO:0008270">
    <property type="term" value="F:zinc ion binding"/>
    <property type="evidence" value="ECO:0007669"/>
    <property type="project" value="InterPro"/>
</dbReference>
<evidence type="ECO:0000256" key="1">
    <source>
        <dbReference type="SAM" id="MobiDB-lite"/>
    </source>
</evidence>
<feature type="region of interest" description="Disordered" evidence="1">
    <location>
        <begin position="341"/>
        <end position="361"/>
    </location>
</feature>
<dbReference type="NCBIfam" id="NF040563">
    <property type="entry name" value="guided_IscB"/>
    <property type="match status" value="1"/>
</dbReference>
<proteinExistence type="predicted"/>
<dbReference type="InterPro" id="IPR025938">
    <property type="entry name" value="RRXRR_dom"/>
</dbReference>
<dbReference type="Pfam" id="PF01844">
    <property type="entry name" value="HNH"/>
    <property type="match status" value="1"/>
</dbReference>
<dbReference type="InterPro" id="IPR002711">
    <property type="entry name" value="HNH"/>
</dbReference>
<dbReference type="SMART" id="SM00507">
    <property type="entry name" value="HNHc"/>
    <property type="match status" value="1"/>
</dbReference>
<dbReference type="Proteomes" id="UP000076925">
    <property type="component" value="Unassembled WGS sequence"/>
</dbReference>
<dbReference type="GO" id="GO:0003676">
    <property type="term" value="F:nucleic acid binding"/>
    <property type="evidence" value="ECO:0007669"/>
    <property type="project" value="InterPro"/>
</dbReference>
<gene>
    <name evidence="3" type="ORF">WA1_30995</name>
</gene>
<accession>A0A139X3I3</accession>
<evidence type="ECO:0000313" key="3">
    <source>
        <dbReference type="EMBL" id="KYC39182.1"/>
    </source>
</evidence>
<feature type="domain" description="HNH nuclease" evidence="2">
    <location>
        <begin position="180"/>
        <end position="235"/>
    </location>
</feature>
<dbReference type="Pfam" id="PF14239">
    <property type="entry name" value="RRXRR"/>
    <property type="match status" value="1"/>
</dbReference>
<protein>
    <submittedName>
        <fullName evidence="3">Paclitaxel/taxanoid biosynthesis susceptibility protein TS1</fullName>
    </submittedName>
</protein>
<evidence type="ECO:0000313" key="4">
    <source>
        <dbReference type="Proteomes" id="UP000076925"/>
    </source>
</evidence>
<dbReference type="STRING" id="128403.WA1_30995"/>
<evidence type="ECO:0000259" key="2">
    <source>
        <dbReference type="SMART" id="SM00507"/>
    </source>
</evidence>